<evidence type="ECO:0000313" key="3">
    <source>
        <dbReference type="Proteomes" id="UP001497382"/>
    </source>
</evidence>
<evidence type="ECO:0000256" key="1">
    <source>
        <dbReference type="SAM" id="MobiDB-lite"/>
    </source>
</evidence>
<protein>
    <submittedName>
        <fullName evidence="2">Uncharacterized protein</fullName>
    </submittedName>
</protein>
<sequence>MTIASEFVIHFNILRMYAILFAGKDFFNKEILIVVKKNQKRFLGSKDDQRRSGKRRITKERISDARQKQVLSQERSQKFLKGGAQAKDVGGIKLSTSSLCPLFPSDMGKMLGICSEGVPERDDCRDDQPHGS</sequence>
<dbReference type="AlphaFoldDB" id="A0AAV2ARC0"/>
<comment type="caution">
    <text evidence="2">The sequence shown here is derived from an EMBL/GenBank/DDBJ whole genome shotgun (WGS) entry which is preliminary data.</text>
</comment>
<evidence type="ECO:0000313" key="2">
    <source>
        <dbReference type="EMBL" id="CAL1286598.1"/>
    </source>
</evidence>
<name>A0AAV2ARC0_9ARAC</name>
<organism evidence="2 3">
    <name type="scientific">Larinioides sclopetarius</name>
    <dbReference type="NCBI Taxonomy" id="280406"/>
    <lineage>
        <taxon>Eukaryota</taxon>
        <taxon>Metazoa</taxon>
        <taxon>Ecdysozoa</taxon>
        <taxon>Arthropoda</taxon>
        <taxon>Chelicerata</taxon>
        <taxon>Arachnida</taxon>
        <taxon>Araneae</taxon>
        <taxon>Araneomorphae</taxon>
        <taxon>Entelegynae</taxon>
        <taxon>Araneoidea</taxon>
        <taxon>Araneidae</taxon>
        <taxon>Larinioides</taxon>
    </lineage>
</organism>
<dbReference type="Proteomes" id="UP001497382">
    <property type="component" value="Unassembled WGS sequence"/>
</dbReference>
<feature type="region of interest" description="Disordered" evidence="1">
    <location>
        <begin position="45"/>
        <end position="74"/>
    </location>
</feature>
<gene>
    <name evidence="2" type="ORF">LARSCL_LOCUS14342</name>
</gene>
<accession>A0AAV2ARC0</accession>
<proteinExistence type="predicted"/>
<reference evidence="2 3" key="1">
    <citation type="submission" date="2024-04" db="EMBL/GenBank/DDBJ databases">
        <authorList>
            <person name="Rising A."/>
            <person name="Reimegard J."/>
            <person name="Sonavane S."/>
            <person name="Akerstrom W."/>
            <person name="Nylinder S."/>
            <person name="Hedman E."/>
            <person name="Kallberg Y."/>
        </authorList>
    </citation>
    <scope>NUCLEOTIDE SEQUENCE [LARGE SCALE GENOMIC DNA]</scope>
</reference>
<dbReference type="EMBL" id="CAXIEN010000206">
    <property type="protein sequence ID" value="CAL1286598.1"/>
    <property type="molecule type" value="Genomic_DNA"/>
</dbReference>
<keyword evidence="3" id="KW-1185">Reference proteome</keyword>